<reference evidence="4" key="1">
    <citation type="submission" date="2016-10" db="EMBL/GenBank/DDBJ databases">
        <authorList>
            <person name="Varghese N."/>
            <person name="Submissions S."/>
        </authorList>
    </citation>
    <scope>NUCLEOTIDE SEQUENCE [LARGE SCALE GENOMIC DNA]</scope>
    <source>
        <strain evidence="4">DSM 45422</strain>
    </source>
</reference>
<dbReference type="InterPro" id="IPR006016">
    <property type="entry name" value="UspA"/>
</dbReference>
<dbReference type="PANTHER" id="PTHR46268">
    <property type="entry name" value="STRESS RESPONSE PROTEIN NHAX"/>
    <property type="match status" value="1"/>
</dbReference>
<dbReference type="Pfam" id="PF00582">
    <property type="entry name" value="Usp"/>
    <property type="match status" value="1"/>
</dbReference>
<feature type="domain" description="UspA" evidence="2">
    <location>
        <begin position="24"/>
        <end position="160"/>
    </location>
</feature>
<evidence type="ECO:0000313" key="3">
    <source>
        <dbReference type="EMBL" id="SDX31157.1"/>
    </source>
</evidence>
<dbReference type="Gene3D" id="3.40.50.620">
    <property type="entry name" value="HUPs"/>
    <property type="match status" value="1"/>
</dbReference>
<dbReference type="STRING" id="1137993.SAMN05660209_00120"/>
<dbReference type="InterPro" id="IPR006015">
    <property type="entry name" value="Universal_stress_UspA"/>
</dbReference>
<dbReference type="InterPro" id="IPR014729">
    <property type="entry name" value="Rossmann-like_a/b/a_fold"/>
</dbReference>
<dbReference type="PANTHER" id="PTHR46268:SF6">
    <property type="entry name" value="UNIVERSAL STRESS PROTEIN UP12"/>
    <property type="match status" value="1"/>
</dbReference>
<evidence type="ECO:0000256" key="1">
    <source>
        <dbReference type="ARBA" id="ARBA00008791"/>
    </source>
</evidence>
<comment type="similarity">
    <text evidence="1">Belongs to the universal stress protein A family.</text>
</comment>
<dbReference type="EMBL" id="FNOT01000001">
    <property type="protein sequence ID" value="SDX31157.1"/>
    <property type="molecule type" value="Genomic_DNA"/>
</dbReference>
<dbReference type="PRINTS" id="PR01438">
    <property type="entry name" value="UNVRSLSTRESS"/>
</dbReference>
<dbReference type="OrthoDB" id="6174426at2"/>
<dbReference type="CDD" id="cd00293">
    <property type="entry name" value="USP-like"/>
    <property type="match status" value="1"/>
</dbReference>
<sequence length="170" mass="17587">MTEQIDVDFDDEGVTRVADVPGGVLVGHDGSECAQEALQWAARLAARAGFPLHVLRAWKITTAPRPATWAPGYVPPFEDFEKAVWADLEADVVAAALDPALSVTCHVTHGTAVRGLIESAVRADLLVVGARGRGGFAGLVLGSVSDQCVRHAPCPVTVVRTGTGAAPAGA</sequence>
<evidence type="ECO:0000313" key="4">
    <source>
        <dbReference type="Proteomes" id="UP000198921"/>
    </source>
</evidence>
<accession>A0A1H3ANA3</accession>
<dbReference type="RefSeq" id="WP_091150400.1">
    <property type="nucleotide sequence ID" value="NZ_FNOT01000001.1"/>
</dbReference>
<name>A0A1H3ANA3_9ACTN</name>
<gene>
    <name evidence="3" type="ORF">SAMN05660209_00120</name>
</gene>
<proteinExistence type="inferred from homology"/>
<keyword evidence="4" id="KW-1185">Reference proteome</keyword>
<dbReference type="SUPFAM" id="SSF52402">
    <property type="entry name" value="Adenine nucleotide alpha hydrolases-like"/>
    <property type="match status" value="1"/>
</dbReference>
<protein>
    <submittedName>
        <fullName evidence="3">Nucleotide-binding universal stress protein, UspA family</fullName>
    </submittedName>
</protein>
<organism evidence="3 4">
    <name type="scientific">Geodermatophilus africanus</name>
    <dbReference type="NCBI Taxonomy" id="1137993"/>
    <lineage>
        <taxon>Bacteria</taxon>
        <taxon>Bacillati</taxon>
        <taxon>Actinomycetota</taxon>
        <taxon>Actinomycetes</taxon>
        <taxon>Geodermatophilales</taxon>
        <taxon>Geodermatophilaceae</taxon>
        <taxon>Geodermatophilus</taxon>
    </lineage>
</organism>
<dbReference type="Proteomes" id="UP000198921">
    <property type="component" value="Unassembled WGS sequence"/>
</dbReference>
<dbReference type="AlphaFoldDB" id="A0A1H3ANA3"/>
<evidence type="ECO:0000259" key="2">
    <source>
        <dbReference type="Pfam" id="PF00582"/>
    </source>
</evidence>